<dbReference type="OrthoDB" id="10263226at2759"/>
<keyword evidence="5" id="KW-0539">Nucleus</keyword>
<dbReference type="PROSITE" id="PS00058">
    <property type="entry name" value="DNA_MISMATCH_REPAIR_1"/>
    <property type="match status" value="1"/>
</dbReference>
<dbReference type="GO" id="GO:0032389">
    <property type="term" value="C:MutLalpha complex"/>
    <property type="evidence" value="ECO:0007669"/>
    <property type="project" value="TreeGrafter"/>
</dbReference>
<dbReference type="CDD" id="cd16926">
    <property type="entry name" value="HATPase_MutL-MLH-PMS-like"/>
    <property type="match status" value="1"/>
</dbReference>
<gene>
    <name evidence="7" type="ORF">CBOVIS_LOCUS4463</name>
</gene>
<dbReference type="FunFam" id="3.30.230.10:FF:000164">
    <property type="entry name" value="MLH (MutL Homolog) family"/>
    <property type="match status" value="1"/>
</dbReference>
<evidence type="ECO:0000256" key="1">
    <source>
        <dbReference type="ARBA" id="ARBA00004123"/>
    </source>
</evidence>
<dbReference type="Proteomes" id="UP000494206">
    <property type="component" value="Unassembled WGS sequence"/>
</dbReference>
<evidence type="ECO:0000313" key="7">
    <source>
        <dbReference type="EMBL" id="CAB3401762.1"/>
    </source>
</evidence>
<dbReference type="GO" id="GO:0006298">
    <property type="term" value="P:mismatch repair"/>
    <property type="evidence" value="ECO:0007669"/>
    <property type="project" value="InterPro"/>
</dbReference>
<dbReference type="SMART" id="SM01340">
    <property type="entry name" value="DNA_mis_repair"/>
    <property type="match status" value="1"/>
</dbReference>
<protein>
    <recommendedName>
        <fullName evidence="6">DNA mismatch repair protein S5 domain-containing protein</fullName>
    </recommendedName>
</protein>
<reference evidence="7 8" key="1">
    <citation type="submission" date="2020-04" db="EMBL/GenBank/DDBJ databases">
        <authorList>
            <person name="Laetsch R D."/>
            <person name="Stevens L."/>
            <person name="Kumar S."/>
            <person name="Blaxter L. M."/>
        </authorList>
    </citation>
    <scope>NUCLEOTIDE SEQUENCE [LARGE SCALE GENOMIC DNA]</scope>
</reference>
<dbReference type="InterPro" id="IPR032189">
    <property type="entry name" value="Mlh1_C"/>
</dbReference>
<accession>A0A8S1EUZ1</accession>
<dbReference type="SUPFAM" id="SSF54211">
    <property type="entry name" value="Ribosomal protein S5 domain 2-like"/>
    <property type="match status" value="1"/>
</dbReference>
<dbReference type="InterPro" id="IPR020568">
    <property type="entry name" value="Ribosomal_Su5_D2-typ_SF"/>
</dbReference>
<evidence type="ECO:0000256" key="5">
    <source>
        <dbReference type="ARBA" id="ARBA00023242"/>
    </source>
</evidence>
<dbReference type="GO" id="GO:0005524">
    <property type="term" value="F:ATP binding"/>
    <property type="evidence" value="ECO:0007669"/>
    <property type="project" value="InterPro"/>
</dbReference>
<dbReference type="GO" id="GO:0016887">
    <property type="term" value="F:ATP hydrolysis activity"/>
    <property type="evidence" value="ECO:0007669"/>
    <property type="project" value="InterPro"/>
</dbReference>
<dbReference type="Pfam" id="PF01119">
    <property type="entry name" value="DNA_mis_repair"/>
    <property type="match status" value="1"/>
</dbReference>
<proteinExistence type="inferred from homology"/>
<dbReference type="Gene3D" id="3.30.565.10">
    <property type="entry name" value="Histidine kinase-like ATPase, C-terminal domain"/>
    <property type="match status" value="1"/>
</dbReference>
<sequence length="653" mass="73213">MGVIQRLPPDVVNRMAAGEILARPCNAVKELVENSLDAGATEIVVTLQNSGLKLLQVQDNGKGIARDDFELACERFATSKLEKFEDLAHMKTYGFRGEALASLSHVSKVNIVSKQADSACAYQANFVDGKMMAPTKPSAGKNGTCVTATDLFYNLPQRRNKMATHNEEAKMVFDTIMRFAIHRPDVSFALRQNASSDFRTRGGDASLRDVVSLLLGRDVADALVNLHHESTRLKFAFGGVMSRPISAATASLAQHRKTRNNVFSVFINGRSVRSDILKQPLDEVLSRRALVCQFCAVDLKIDETRVDVNVHPTKSSVLFLEKDEIVDEIRGYIEKLIGEMFGDAKNSPPPPPPAANREASPKNVFHFTNSIEVLRRNSLAATSSFKATANSQIEKKRVDYMEIRTDSKERKMDEFVVRCRTDSEHAVVDHESIDEISMVSIGSQEADESQTMTTTRREFDYESLMELRREICEAASPTLREMFKSFSFVGAINPELVLVQFGTALYSINFAKLLAEFFYQAANHLDSVASPPFRAPIGESAVSRRPTRHPSGLRRGKGVFFADLSSRRRVFHVESTILREKREFRRVISFLSKKILAWFSAFCDASWKLTISKILIPAIRKKLIPPERFKQENVVQLLADAHDLYKVFERCGT</sequence>
<dbReference type="InterPro" id="IPR014721">
    <property type="entry name" value="Ribsml_uS5_D2-typ_fold_subgr"/>
</dbReference>
<dbReference type="PANTHER" id="PTHR10073">
    <property type="entry name" value="DNA MISMATCH REPAIR PROTEIN MLH, PMS, MUTL"/>
    <property type="match status" value="1"/>
</dbReference>
<keyword evidence="3" id="KW-0227">DNA damage</keyword>
<evidence type="ECO:0000256" key="4">
    <source>
        <dbReference type="ARBA" id="ARBA00023204"/>
    </source>
</evidence>
<dbReference type="Pfam" id="PF13589">
    <property type="entry name" value="HATPase_c_3"/>
    <property type="match status" value="1"/>
</dbReference>
<dbReference type="InterPro" id="IPR036890">
    <property type="entry name" value="HATPase_C_sf"/>
</dbReference>
<dbReference type="GO" id="GO:0140664">
    <property type="term" value="F:ATP-dependent DNA damage sensor activity"/>
    <property type="evidence" value="ECO:0007669"/>
    <property type="project" value="InterPro"/>
</dbReference>
<evidence type="ECO:0000259" key="6">
    <source>
        <dbReference type="SMART" id="SM01340"/>
    </source>
</evidence>
<comment type="caution">
    <text evidence="7">The sequence shown here is derived from an EMBL/GenBank/DDBJ whole genome shotgun (WGS) entry which is preliminary data.</text>
</comment>
<keyword evidence="8" id="KW-1185">Reference proteome</keyword>
<dbReference type="SUPFAM" id="SSF55874">
    <property type="entry name" value="ATPase domain of HSP90 chaperone/DNA topoisomerase II/histidine kinase"/>
    <property type="match status" value="1"/>
</dbReference>
<organism evidence="7 8">
    <name type="scientific">Caenorhabditis bovis</name>
    <dbReference type="NCBI Taxonomy" id="2654633"/>
    <lineage>
        <taxon>Eukaryota</taxon>
        <taxon>Metazoa</taxon>
        <taxon>Ecdysozoa</taxon>
        <taxon>Nematoda</taxon>
        <taxon>Chromadorea</taxon>
        <taxon>Rhabditida</taxon>
        <taxon>Rhabditina</taxon>
        <taxon>Rhabditomorpha</taxon>
        <taxon>Rhabditoidea</taxon>
        <taxon>Rhabditidae</taxon>
        <taxon>Peloderinae</taxon>
        <taxon>Caenorhabditis</taxon>
    </lineage>
</organism>
<comment type="subcellular location">
    <subcellularLocation>
        <location evidence="1">Nucleus</location>
    </subcellularLocation>
</comment>
<dbReference type="NCBIfam" id="TIGR00585">
    <property type="entry name" value="mutl"/>
    <property type="match status" value="1"/>
</dbReference>
<dbReference type="EMBL" id="CADEPM010000003">
    <property type="protein sequence ID" value="CAB3401762.1"/>
    <property type="molecule type" value="Genomic_DNA"/>
</dbReference>
<name>A0A8S1EUZ1_9PELO</name>
<dbReference type="CDD" id="cd00782">
    <property type="entry name" value="MutL_Trans"/>
    <property type="match status" value="1"/>
</dbReference>
<dbReference type="GO" id="GO:0030983">
    <property type="term" value="F:mismatched DNA binding"/>
    <property type="evidence" value="ECO:0007669"/>
    <property type="project" value="InterPro"/>
</dbReference>
<dbReference type="FunFam" id="3.30.565.10:FF:000079">
    <property type="entry name" value="DNA mismatch repair protein MLH"/>
    <property type="match status" value="1"/>
</dbReference>
<dbReference type="InterPro" id="IPR038973">
    <property type="entry name" value="MutL/Mlh/Pms-like"/>
</dbReference>
<dbReference type="InterPro" id="IPR013507">
    <property type="entry name" value="DNA_mismatch_S5_2-like"/>
</dbReference>
<dbReference type="Pfam" id="PF16413">
    <property type="entry name" value="Mlh1_C"/>
    <property type="match status" value="2"/>
</dbReference>
<dbReference type="Gene3D" id="3.30.230.10">
    <property type="match status" value="1"/>
</dbReference>
<comment type="similarity">
    <text evidence="2">Belongs to the DNA mismatch repair MutL/HexB family.</text>
</comment>
<dbReference type="AlphaFoldDB" id="A0A8S1EUZ1"/>
<dbReference type="PANTHER" id="PTHR10073:SF12">
    <property type="entry name" value="DNA MISMATCH REPAIR PROTEIN MLH1"/>
    <property type="match status" value="1"/>
</dbReference>
<dbReference type="InterPro" id="IPR002099">
    <property type="entry name" value="MutL/Mlh/PMS"/>
</dbReference>
<evidence type="ECO:0000256" key="2">
    <source>
        <dbReference type="ARBA" id="ARBA00006082"/>
    </source>
</evidence>
<evidence type="ECO:0000313" key="8">
    <source>
        <dbReference type="Proteomes" id="UP000494206"/>
    </source>
</evidence>
<dbReference type="InterPro" id="IPR014762">
    <property type="entry name" value="DNA_mismatch_repair_CS"/>
</dbReference>
<keyword evidence="4" id="KW-0234">DNA repair</keyword>
<evidence type="ECO:0000256" key="3">
    <source>
        <dbReference type="ARBA" id="ARBA00022763"/>
    </source>
</evidence>
<feature type="domain" description="DNA mismatch repair protein S5" evidence="6">
    <location>
        <begin position="211"/>
        <end position="338"/>
    </location>
</feature>